<evidence type="ECO:0000256" key="1">
    <source>
        <dbReference type="SAM" id="Phobius"/>
    </source>
</evidence>
<dbReference type="Proteomes" id="UP000295621">
    <property type="component" value="Unassembled WGS sequence"/>
</dbReference>
<evidence type="ECO:0000313" key="2">
    <source>
        <dbReference type="EMBL" id="TDC56921.1"/>
    </source>
</evidence>
<protein>
    <submittedName>
        <fullName evidence="2">Uncharacterized protein</fullName>
    </submittedName>
</protein>
<name>A0A4R4S331_9ACTN</name>
<keyword evidence="3" id="KW-1185">Reference proteome</keyword>
<keyword evidence="1" id="KW-1133">Transmembrane helix</keyword>
<comment type="caution">
    <text evidence="2">The sequence shown here is derived from an EMBL/GenBank/DDBJ whole genome shotgun (WGS) entry which is preliminary data.</text>
</comment>
<accession>A0A4R4S331</accession>
<reference evidence="2 3" key="1">
    <citation type="submission" date="2019-02" db="EMBL/GenBank/DDBJ databases">
        <title>Draft genome sequences of novel Actinobacteria.</title>
        <authorList>
            <person name="Sahin N."/>
            <person name="Ay H."/>
            <person name="Saygin H."/>
        </authorList>
    </citation>
    <scope>NUCLEOTIDE SEQUENCE [LARGE SCALE GENOMIC DNA]</scope>
    <source>
        <strain evidence="2 3">KC603</strain>
    </source>
</reference>
<dbReference type="RefSeq" id="WP_131977339.1">
    <property type="nucleotide sequence ID" value="NZ_SMKL01000001.1"/>
</dbReference>
<gene>
    <name evidence="2" type="ORF">E1212_00205</name>
</gene>
<keyword evidence="1" id="KW-0472">Membrane</keyword>
<feature type="transmembrane region" description="Helical" evidence="1">
    <location>
        <begin position="20"/>
        <end position="39"/>
    </location>
</feature>
<evidence type="ECO:0000313" key="3">
    <source>
        <dbReference type="Proteomes" id="UP000295621"/>
    </source>
</evidence>
<proteinExistence type="predicted"/>
<dbReference type="EMBL" id="SMKL01000001">
    <property type="protein sequence ID" value="TDC56921.1"/>
    <property type="molecule type" value="Genomic_DNA"/>
</dbReference>
<feature type="transmembrane region" description="Helical" evidence="1">
    <location>
        <begin position="98"/>
        <end position="123"/>
    </location>
</feature>
<organism evidence="2 3">
    <name type="scientific">Jiangella ureilytica</name>
    <dbReference type="NCBI Taxonomy" id="2530374"/>
    <lineage>
        <taxon>Bacteria</taxon>
        <taxon>Bacillati</taxon>
        <taxon>Actinomycetota</taxon>
        <taxon>Actinomycetes</taxon>
        <taxon>Jiangellales</taxon>
        <taxon>Jiangellaceae</taxon>
        <taxon>Jiangella</taxon>
    </lineage>
</organism>
<sequence length="152" mass="15691">MYIGELVRASASTTDEDLSFGPPVIAATVVLIAGGLWLLSRWRSAWSGAGSSRIVPADRGALVLESIHPYAGIPILSLGVMLLVIGVTASVSGPVSDVLWAITSLVMLATAVSWGLLATIALFNRPKSLVPPHARDSNGYLGDLGTGGRRGG</sequence>
<keyword evidence="1" id="KW-0812">Transmembrane</keyword>
<dbReference type="OrthoDB" id="5194128at2"/>
<feature type="transmembrane region" description="Helical" evidence="1">
    <location>
        <begin position="70"/>
        <end position="92"/>
    </location>
</feature>
<dbReference type="AlphaFoldDB" id="A0A4R4S331"/>